<dbReference type="KEGG" id="cmin:NCTC10288_01556"/>
<reference evidence="1 2" key="1">
    <citation type="submission" date="2018-06" db="EMBL/GenBank/DDBJ databases">
        <authorList>
            <consortium name="Pathogen Informatics"/>
            <person name="Doyle S."/>
        </authorList>
    </citation>
    <scope>NUCLEOTIDE SEQUENCE [LARGE SCALE GENOMIC DNA]</scope>
    <source>
        <strain evidence="1 2">NCTC10288</strain>
    </source>
</reference>
<sequence>MPHPIGLRHARGQLRFSTFEQLKRRFNEAECIIEVVADIVGSKAQNCVAMSDSRILFRPISLKYLTTFVVLPAINFDDEFVNEEVEAVPRDEHIMLRVNPFRPQTPAELLLRPAIRAYRGVPNRLLKPSRHSPHPLLVFL</sequence>
<evidence type="ECO:0000313" key="1">
    <source>
        <dbReference type="EMBL" id="SQI00248.1"/>
    </source>
</evidence>
<proteinExistence type="predicted"/>
<protein>
    <submittedName>
        <fullName evidence="1">Uncharacterized protein</fullName>
    </submittedName>
</protein>
<accession>A0A2X4RMV3</accession>
<gene>
    <name evidence="1" type="ORF">NCTC10288_01556</name>
</gene>
<organism evidence="1 2">
    <name type="scientific">Corynebacterium minutissimum</name>
    <dbReference type="NCBI Taxonomy" id="38301"/>
    <lineage>
        <taxon>Bacteria</taxon>
        <taxon>Bacillati</taxon>
        <taxon>Actinomycetota</taxon>
        <taxon>Actinomycetes</taxon>
        <taxon>Mycobacteriales</taxon>
        <taxon>Corynebacteriaceae</taxon>
        <taxon>Corynebacterium</taxon>
    </lineage>
</organism>
<dbReference type="EMBL" id="LS483460">
    <property type="protein sequence ID" value="SQI00248.1"/>
    <property type="molecule type" value="Genomic_DNA"/>
</dbReference>
<dbReference type="AlphaFoldDB" id="A0A2X4RMV3"/>
<dbReference type="Proteomes" id="UP000249264">
    <property type="component" value="Chromosome 1"/>
</dbReference>
<name>A0A2X4RMV3_9CORY</name>
<evidence type="ECO:0000313" key="2">
    <source>
        <dbReference type="Proteomes" id="UP000249264"/>
    </source>
</evidence>